<accession>A0A4R1I119</accession>
<dbReference type="GO" id="GO:0016757">
    <property type="term" value="F:glycosyltransferase activity"/>
    <property type="evidence" value="ECO:0007669"/>
    <property type="project" value="TreeGrafter"/>
</dbReference>
<name>A0A4R1I119_ANCAQ</name>
<dbReference type="PANTHER" id="PTHR12526:SF600">
    <property type="entry name" value="GLYCOSYL TRANSFERASE GROUP 1"/>
    <property type="match status" value="1"/>
</dbReference>
<protein>
    <submittedName>
        <fullName evidence="1">Glycosyltransferase involved in cell wall biosynthesis</fullName>
    </submittedName>
</protein>
<gene>
    <name evidence="1" type="ORF">EV667_2432</name>
</gene>
<dbReference type="EMBL" id="SMFY01000002">
    <property type="protein sequence ID" value="TCK28428.1"/>
    <property type="molecule type" value="Genomic_DNA"/>
</dbReference>
<sequence>MPKRLAVVSHIPLYPTTAGNRARVLALVKALQELGHEPIFLQIPSGPHDAPESAARHEELLGQGNYYDLRHLSAFARGANWLKVLPVRAVSWLSKKLRIDTPWRYWRPLDSHLSPETVRAVHRIIATRSCDICLVEYVFHSGVLVGLPGHVRKLIDTHDLFTNRHVGYAANGLGDSYWVSLRPGAEARALMRADGVLAIQEDEAEAFTRMLEGHPHPPSVRVVSHFPPRVKPSPPRGVTHRAAFVASYNSANMQALSLFLERGLPEVVRRDPEFRLLLAGAICSEVPDHPGMDKFGRFACLGDVFAQAPISLNPVLSGSGISVKALESLAAGAPVIATETGARGLGSLAGDALRILPDGDWASYAAALCELTLDPERCARASEQARAAAKDWNQRQRAALEELLEQNERDFFDPKNLPG</sequence>
<evidence type="ECO:0000313" key="1">
    <source>
        <dbReference type="EMBL" id="TCK28428.1"/>
    </source>
</evidence>
<dbReference type="OrthoDB" id="7815474at2"/>
<organism evidence="1 2">
    <name type="scientific">Ancylobacter aquaticus</name>
    <dbReference type="NCBI Taxonomy" id="100"/>
    <lineage>
        <taxon>Bacteria</taxon>
        <taxon>Pseudomonadati</taxon>
        <taxon>Pseudomonadota</taxon>
        <taxon>Alphaproteobacteria</taxon>
        <taxon>Hyphomicrobiales</taxon>
        <taxon>Xanthobacteraceae</taxon>
        <taxon>Ancylobacter</taxon>
    </lineage>
</organism>
<dbReference type="Proteomes" id="UP000295030">
    <property type="component" value="Unassembled WGS sequence"/>
</dbReference>
<dbReference type="Gene3D" id="3.40.50.2000">
    <property type="entry name" value="Glycogen Phosphorylase B"/>
    <property type="match status" value="2"/>
</dbReference>
<proteinExistence type="predicted"/>
<dbReference type="AlphaFoldDB" id="A0A4R1I119"/>
<dbReference type="Pfam" id="PF13692">
    <property type="entry name" value="Glyco_trans_1_4"/>
    <property type="match status" value="1"/>
</dbReference>
<dbReference type="SUPFAM" id="SSF53756">
    <property type="entry name" value="UDP-Glycosyltransferase/glycogen phosphorylase"/>
    <property type="match status" value="1"/>
</dbReference>
<comment type="caution">
    <text evidence="1">The sequence shown here is derived from an EMBL/GenBank/DDBJ whole genome shotgun (WGS) entry which is preliminary data.</text>
</comment>
<dbReference type="PANTHER" id="PTHR12526">
    <property type="entry name" value="GLYCOSYLTRANSFERASE"/>
    <property type="match status" value="1"/>
</dbReference>
<keyword evidence="2" id="KW-1185">Reference proteome</keyword>
<reference evidence="1 2" key="1">
    <citation type="submission" date="2019-03" db="EMBL/GenBank/DDBJ databases">
        <title>Genomic Encyclopedia of Type Strains, Phase IV (KMG-IV): sequencing the most valuable type-strain genomes for metagenomic binning, comparative biology and taxonomic classification.</title>
        <authorList>
            <person name="Goeker M."/>
        </authorList>
    </citation>
    <scope>NUCLEOTIDE SEQUENCE [LARGE SCALE GENOMIC DNA]</scope>
    <source>
        <strain evidence="1 2">DSM 101</strain>
    </source>
</reference>
<evidence type="ECO:0000313" key="2">
    <source>
        <dbReference type="Proteomes" id="UP000295030"/>
    </source>
</evidence>
<keyword evidence="1" id="KW-0808">Transferase</keyword>